<evidence type="ECO:0000313" key="2">
    <source>
        <dbReference type="EMBL" id="MEW9806895.1"/>
    </source>
</evidence>
<evidence type="ECO:0000313" key="3">
    <source>
        <dbReference type="Proteomes" id="UP001556196"/>
    </source>
</evidence>
<name>A0ABV3R0P3_9HYPH</name>
<protein>
    <submittedName>
        <fullName evidence="2">Glycosyltransferase</fullName>
    </submittedName>
</protein>
<accession>A0ABV3R0P3</accession>
<dbReference type="EMBL" id="JBFOCI010000003">
    <property type="protein sequence ID" value="MEW9806895.1"/>
    <property type="molecule type" value="Genomic_DNA"/>
</dbReference>
<dbReference type="Gene3D" id="3.40.50.2000">
    <property type="entry name" value="Glycogen Phosphorylase B"/>
    <property type="match status" value="1"/>
</dbReference>
<keyword evidence="3" id="KW-1185">Reference proteome</keyword>
<comment type="caution">
    <text evidence="2">The sequence shown here is derived from an EMBL/GenBank/DDBJ whole genome shotgun (WGS) entry which is preliminary data.</text>
</comment>
<evidence type="ECO:0000259" key="1">
    <source>
        <dbReference type="Pfam" id="PF13524"/>
    </source>
</evidence>
<dbReference type="RefSeq" id="WP_367724019.1">
    <property type="nucleotide sequence ID" value="NZ_JBFOCI010000003.1"/>
</dbReference>
<gene>
    <name evidence="2" type="ORF">ABUE31_12965</name>
</gene>
<feature type="domain" description="Spore protein YkvP/CgeB glycosyl transferase-like" evidence="1">
    <location>
        <begin position="12"/>
        <end position="140"/>
    </location>
</feature>
<dbReference type="Pfam" id="PF13524">
    <property type="entry name" value="Glyco_trans_1_2"/>
    <property type="match status" value="1"/>
</dbReference>
<sequence length="151" mass="16519">MLDHVKFARRYGMLEALKDTPITLVTDRKVENLAGNVRVEAPRSAKDLMALMGRSKVVVCPSSHALGFHEYPFMAFTMGATVISAPNGPLEGAFSNGTDILFFRDAHSLRASVNQALQHPEIGLRGREKALSQFLPARLVEVIFNSPAVQA</sequence>
<reference evidence="2 3" key="1">
    <citation type="submission" date="2024-06" db="EMBL/GenBank/DDBJ databases">
        <authorList>
            <person name="Tuo L."/>
        </authorList>
    </citation>
    <scope>NUCLEOTIDE SEQUENCE [LARGE SCALE GENOMIC DNA]</scope>
    <source>
        <strain evidence="2 3">ZMM04-5</strain>
    </source>
</reference>
<organism evidence="2 3">
    <name type="scientific">Mesorhizobium marinum</name>
    <dbReference type="NCBI Taxonomy" id="3228790"/>
    <lineage>
        <taxon>Bacteria</taxon>
        <taxon>Pseudomonadati</taxon>
        <taxon>Pseudomonadota</taxon>
        <taxon>Alphaproteobacteria</taxon>
        <taxon>Hyphomicrobiales</taxon>
        <taxon>Phyllobacteriaceae</taxon>
        <taxon>Mesorhizobium</taxon>
    </lineage>
</organism>
<dbReference type="InterPro" id="IPR055259">
    <property type="entry name" value="YkvP/CgeB_Glyco_trans-like"/>
</dbReference>
<dbReference type="Proteomes" id="UP001556196">
    <property type="component" value="Unassembled WGS sequence"/>
</dbReference>
<proteinExistence type="predicted"/>
<dbReference type="SUPFAM" id="SSF53756">
    <property type="entry name" value="UDP-Glycosyltransferase/glycogen phosphorylase"/>
    <property type="match status" value="1"/>
</dbReference>